<proteinExistence type="predicted"/>
<sequence>MEVPKEPGVSSRAAASAKGIYEYKPLQNASHIRLLKVTPQSTANSGSGELVQVQLEEYSLQQAPLYKALSYTWGTNERPEQITIGHDSHLSVTGNLLAFLVYLCTKKSVFFWIDAICINQDDIQERGSQVRLMRQIYQQAKEVVVWLNQPSFTTFAESIAWNIVKNDKDRRLAKLPLWSLKMFHHPWAMRVWVLQEVVYAQNITIVSQRDDNRVGYITWDEALDFGAEYLDRYKHDNRNTPVDEDIELSIAMMIAMNDWRGKAESDIFNLTLSELLSNTRFCGASDPKDKVFALLALASDVNLDIFQIDYGMSWRNLSVCLARHTISQSNTLDILRWKGLSRPTPQVDGLPSWVPDLSSPALLAPIYPYDWPNRAKLSFEDSPDVTLMCDETSLVVKYLTIHDVLTIAPARMTADHIERYQDMLAVLQQWYQIAREHPSFVDDQKKRIDSFCGTLKMTFGSQGDEEDIEKVYSAGLGWQWHFRKLMGEDVSYSEPEDPDELEYDLDDARILSPENPHLYTPWAREVMFGELDHLQGRSFGFTSDGQMTLLPPGAREDDHICLLYGLQLPFVLRKSTNGCFQVIGACYVHHHVDWDKFEARRTWEQLQSITLR</sequence>
<dbReference type="GeneID" id="59333959"/>
<dbReference type="Proteomes" id="UP000593566">
    <property type="component" value="Unassembled WGS sequence"/>
</dbReference>
<accession>A0A8H6C988</accession>
<evidence type="ECO:0000259" key="1">
    <source>
        <dbReference type="Pfam" id="PF06985"/>
    </source>
</evidence>
<protein>
    <recommendedName>
        <fullName evidence="1">Heterokaryon incompatibility domain-containing protein</fullName>
    </recommendedName>
</protein>
<dbReference type="InterPro" id="IPR052895">
    <property type="entry name" value="HetReg/Transcr_Mod"/>
</dbReference>
<dbReference type="EMBL" id="JACCJB010000021">
    <property type="protein sequence ID" value="KAF6219009.1"/>
    <property type="molecule type" value="Genomic_DNA"/>
</dbReference>
<gene>
    <name evidence="2" type="ORF">HO133_005553</name>
</gene>
<comment type="caution">
    <text evidence="2">The sequence shown here is derived from an EMBL/GenBank/DDBJ whole genome shotgun (WGS) entry which is preliminary data.</text>
</comment>
<dbReference type="RefSeq" id="XP_037148444.1">
    <property type="nucleotide sequence ID" value="XM_037296462.1"/>
</dbReference>
<dbReference type="AlphaFoldDB" id="A0A8H6C988"/>
<keyword evidence="3" id="KW-1185">Reference proteome</keyword>
<dbReference type="PANTHER" id="PTHR24148:SF73">
    <property type="entry name" value="HET DOMAIN PROTEIN (AFU_ORTHOLOGUE AFUA_8G01020)"/>
    <property type="match status" value="1"/>
</dbReference>
<organism evidence="2 3">
    <name type="scientific">Letharia lupina</name>
    <dbReference type="NCBI Taxonomy" id="560253"/>
    <lineage>
        <taxon>Eukaryota</taxon>
        <taxon>Fungi</taxon>
        <taxon>Dikarya</taxon>
        <taxon>Ascomycota</taxon>
        <taxon>Pezizomycotina</taxon>
        <taxon>Lecanoromycetes</taxon>
        <taxon>OSLEUM clade</taxon>
        <taxon>Lecanoromycetidae</taxon>
        <taxon>Lecanorales</taxon>
        <taxon>Lecanorineae</taxon>
        <taxon>Parmeliaceae</taxon>
        <taxon>Letharia</taxon>
    </lineage>
</organism>
<reference evidence="2 3" key="1">
    <citation type="journal article" date="2020" name="Genomics">
        <title>Complete, high-quality genomes from long-read metagenomic sequencing of two wolf lichen thalli reveals enigmatic genome architecture.</title>
        <authorList>
            <person name="McKenzie S.K."/>
            <person name="Walston R.F."/>
            <person name="Allen J.L."/>
        </authorList>
    </citation>
    <scope>NUCLEOTIDE SEQUENCE [LARGE SCALE GENOMIC DNA]</scope>
    <source>
        <strain evidence="2">WasteWater1</strain>
    </source>
</reference>
<evidence type="ECO:0000313" key="2">
    <source>
        <dbReference type="EMBL" id="KAF6219009.1"/>
    </source>
</evidence>
<evidence type="ECO:0000313" key="3">
    <source>
        <dbReference type="Proteomes" id="UP000593566"/>
    </source>
</evidence>
<dbReference type="InterPro" id="IPR010730">
    <property type="entry name" value="HET"/>
</dbReference>
<dbReference type="Pfam" id="PF06985">
    <property type="entry name" value="HET"/>
    <property type="match status" value="1"/>
</dbReference>
<feature type="domain" description="Heterokaryon incompatibility" evidence="1">
    <location>
        <begin position="66"/>
        <end position="196"/>
    </location>
</feature>
<dbReference type="PANTHER" id="PTHR24148">
    <property type="entry name" value="ANKYRIN REPEAT DOMAIN-CONTAINING PROTEIN 39 HOMOLOG-RELATED"/>
    <property type="match status" value="1"/>
</dbReference>
<name>A0A8H6C988_9LECA</name>